<dbReference type="SUPFAM" id="SSF54001">
    <property type="entry name" value="Cysteine proteinases"/>
    <property type="match status" value="1"/>
</dbReference>
<accession>A0A225CZM2</accession>
<feature type="domain" description="BBC1/AIM3 cysteine proteinase-fold" evidence="1">
    <location>
        <begin position="37"/>
        <end position="205"/>
    </location>
</feature>
<evidence type="ECO:0000259" key="1">
    <source>
        <dbReference type="Pfam" id="PF25459"/>
    </source>
</evidence>
<dbReference type="Gene3D" id="3.90.1720.60">
    <property type="match status" value="1"/>
</dbReference>
<dbReference type="AlphaFoldDB" id="A0A225CZM2"/>
<evidence type="ECO:0000313" key="3">
    <source>
        <dbReference type="Proteomes" id="UP000214646"/>
    </source>
</evidence>
<keyword evidence="3" id="KW-1185">Reference proteome</keyword>
<dbReference type="Proteomes" id="UP000214646">
    <property type="component" value="Unassembled WGS sequence"/>
</dbReference>
<comment type="caution">
    <text evidence="2">The sequence shown here is derived from an EMBL/GenBank/DDBJ whole genome shotgun (WGS) entry which is preliminary data.</text>
</comment>
<organism evidence="2 3">
    <name type="scientific">Fimbriiglobus ruber</name>
    <dbReference type="NCBI Taxonomy" id="1908690"/>
    <lineage>
        <taxon>Bacteria</taxon>
        <taxon>Pseudomonadati</taxon>
        <taxon>Planctomycetota</taxon>
        <taxon>Planctomycetia</taxon>
        <taxon>Gemmatales</taxon>
        <taxon>Gemmataceae</taxon>
        <taxon>Fimbriiglobus</taxon>
    </lineage>
</organism>
<evidence type="ECO:0000313" key="2">
    <source>
        <dbReference type="EMBL" id="OWK34702.1"/>
    </source>
</evidence>
<dbReference type="InterPro" id="IPR057402">
    <property type="entry name" value="AIM3_BBC1_C"/>
</dbReference>
<dbReference type="Pfam" id="PF25459">
    <property type="entry name" value="AIM3_BBC1_C"/>
    <property type="match status" value="1"/>
</dbReference>
<gene>
    <name evidence="2" type="ORF">FRUB_09544</name>
</gene>
<protein>
    <recommendedName>
        <fullName evidence="1">BBC1/AIM3 cysteine proteinase-fold domain-containing protein</fullName>
    </recommendedName>
</protein>
<dbReference type="InterPro" id="IPR038765">
    <property type="entry name" value="Papain-like_cys_pep_sf"/>
</dbReference>
<proteinExistence type="predicted"/>
<dbReference type="EMBL" id="NIDE01000019">
    <property type="protein sequence ID" value="OWK34702.1"/>
    <property type="molecule type" value="Genomic_DNA"/>
</dbReference>
<reference evidence="3" key="1">
    <citation type="submission" date="2017-06" db="EMBL/GenBank/DDBJ databases">
        <title>Genome analysis of Fimbriiglobus ruber SP5, the first member of the order Planctomycetales with confirmed chitinolytic capability.</title>
        <authorList>
            <person name="Ravin N.V."/>
            <person name="Rakitin A.L."/>
            <person name="Ivanova A.A."/>
            <person name="Beletsky A.V."/>
            <person name="Kulichevskaya I.S."/>
            <person name="Mardanov A.V."/>
            <person name="Dedysh S.N."/>
        </authorList>
    </citation>
    <scope>NUCLEOTIDE SEQUENCE [LARGE SCALE GENOMIC DNA]</scope>
    <source>
        <strain evidence="3">SP5</strain>
    </source>
</reference>
<name>A0A225CZM2_9BACT</name>
<sequence length="207" mass="21124">MPPPPAVVVPPPAPVSPPVAVVPPVTPPAPVVPPVVPPSPPVAPAATQAALPATNAQVLAFAQSHIGQIATDPDGTQCYALAEAALRASGAVLQTSLGTNGPISDHYAWGQLVYQKDLTGGYANVGTLASIEPGDIIQFDQYSESSPDGSWAVAAHHTAIVESVNAATGQITVLQQNWNNNQTTQEGVFNLQSMTGGVVSVYQPITG</sequence>